<sequence length="281" mass="31672">MGYNPAPSATASNSTAIARPGSALAPLNRHLHRVREQSSYYHPMNCRNPNRELTEEEMAQLMLMGFSPNYKGDPSLPRNQSAEIPAEENCSLFLVGLAPDLTTHELLAGIRDVGRVFATHINPPAPERGHAFSAAKLVFFDREGAERFYSRYAATGFRTPHHPDLCARVTWNRVRSAEEDKGGRRSRVLLISGPPHIVERHRLCAYLNTKMVYQIDDIIHRGQSPDGARVLLEIRFGSFRCQAEAARMALMREFRDAGVMCEYGRDPCDRIQEHEKPRAGY</sequence>
<accession>A0ABR4D9M9</accession>
<reference evidence="1 2" key="1">
    <citation type="journal article" date="2024" name="Commun. Biol.">
        <title>Comparative genomic analysis of thermophilic fungi reveals convergent evolutionary adaptations and gene losses.</title>
        <authorList>
            <person name="Steindorff A.S."/>
            <person name="Aguilar-Pontes M.V."/>
            <person name="Robinson A.J."/>
            <person name="Andreopoulos B."/>
            <person name="LaButti K."/>
            <person name="Kuo A."/>
            <person name="Mondo S."/>
            <person name="Riley R."/>
            <person name="Otillar R."/>
            <person name="Haridas S."/>
            <person name="Lipzen A."/>
            <person name="Grimwood J."/>
            <person name="Schmutz J."/>
            <person name="Clum A."/>
            <person name="Reid I.D."/>
            <person name="Moisan M.C."/>
            <person name="Butler G."/>
            <person name="Nguyen T.T.M."/>
            <person name="Dewar K."/>
            <person name="Conant G."/>
            <person name="Drula E."/>
            <person name="Henrissat B."/>
            <person name="Hansel C."/>
            <person name="Singer S."/>
            <person name="Hutchinson M.I."/>
            <person name="de Vries R.P."/>
            <person name="Natvig D.O."/>
            <person name="Powell A.J."/>
            <person name="Tsang A."/>
            <person name="Grigoriev I.V."/>
        </authorList>
    </citation>
    <scope>NUCLEOTIDE SEQUENCE [LARGE SCALE GENOMIC DNA]</scope>
    <source>
        <strain evidence="1 2">ATCC 22073</strain>
    </source>
</reference>
<evidence type="ECO:0008006" key="3">
    <source>
        <dbReference type="Google" id="ProtNLM"/>
    </source>
</evidence>
<protein>
    <recommendedName>
        <fullName evidence="3">RRM domain-containing protein</fullName>
    </recommendedName>
</protein>
<gene>
    <name evidence="1" type="ORF">VTJ83DRAFT_4346</name>
</gene>
<evidence type="ECO:0000313" key="2">
    <source>
        <dbReference type="Proteomes" id="UP001600064"/>
    </source>
</evidence>
<keyword evidence="2" id="KW-1185">Reference proteome</keyword>
<dbReference type="Proteomes" id="UP001600064">
    <property type="component" value="Unassembled WGS sequence"/>
</dbReference>
<organism evidence="1 2">
    <name type="scientific">Remersonia thermophila</name>
    <dbReference type="NCBI Taxonomy" id="72144"/>
    <lineage>
        <taxon>Eukaryota</taxon>
        <taxon>Fungi</taxon>
        <taxon>Dikarya</taxon>
        <taxon>Ascomycota</taxon>
        <taxon>Pezizomycotina</taxon>
        <taxon>Sordariomycetes</taxon>
        <taxon>Sordariomycetidae</taxon>
        <taxon>Sordariales</taxon>
        <taxon>Sordariales incertae sedis</taxon>
        <taxon>Remersonia</taxon>
    </lineage>
</organism>
<evidence type="ECO:0000313" key="1">
    <source>
        <dbReference type="EMBL" id="KAL2267069.1"/>
    </source>
</evidence>
<dbReference type="GeneID" id="98125469"/>
<dbReference type="EMBL" id="JAZGUE010000004">
    <property type="protein sequence ID" value="KAL2267069.1"/>
    <property type="molecule type" value="Genomic_DNA"/>
</dbReference>
<dbReference type="RefSeq" id="XP_070865796.1">
    <property type="nucleotide sequence ID" value="XM_071010825.1"/>
</dbReference>
<name>A0ABR4D9M9_9PEZI</name>
<proteinExistence type="predicted"/>
<comment type="caution">
    <text evidence="1">The sequence shown here is derived from an EMBL/GenBank/DDBJ whole genome shotgun (WGS) entry which is preliminary data.</text>
</comment>